<protein>
    <submittedName>
        <fullName evidence="3">Uncharacterized protein</fullName>
    </submittedName>
</protein>
<feature type="compositionally biased region" description="Polar residues" evidence="1">
    <location>
        <begin position="561"/>
        <end position="586"/>
    </location>
</feature>
<feature type="region of interest" description="Disordered" evidence="1">
    <location>
        <begin position="79"/>
        <end position="139"/>
    </location>
</feature>
<feature type="compositionally biased region" description="Low complexity" evidence="1">
    <location>
        <begin position="175"/>
        <end position="184"/>
    </location>
</feature>
<feature type="compositionally biased region" description="Polar residues" evidence="1">
    <location>
        <begin position="711"/>
        <end position="735"/>
    </location>
</feature>
<proteinExistence type="predicted"/>
<organism evidence="2 3">
    <name type="scientific">Trichobilharzia regenti</name>
    <name type="common">Nasal bird schistosome</name>
    <dbReference type="NCBI Taxonomy" id="157069"/>
    <lineage>
        <taxon>Eukaryota</taxon>
        <taxon>Metazoa</taxon>
        <taxon>Spiralia</taxon>
        <taxon>Lophotrochozoa</taxon>
        <taxon>Platyhelminthes</taxon>
        <taxon>Trematoda</taxon>
        <taxon>Digenea</taxon>
        <taxon>Strigeidida</taxon>
        <taxon>Schistosomatoidea</taxon>
        <taxon>Schistosomatidae</taxon>
        <taxon>Trichobilharzia</taxon>
    </lineage>
</organism>
<feature type="region of interest" description="Disordered" evidence="1">
    <location>
        <begin position="161"/>
        <end position="216"/>
    </location>
</feature>
<reference evidence="2" key="1">
    <citation type="submission" date="2022-06" db="EMBL/GenBank/DDBJ databases">
        <authorList>
            <person name="Berger JAMES D."/>
            <person name="Berger JAMES D."/>
        </authorList>
    </citation>
    <scope>NUCLEOTIDE SEQUENCE [LARGE SCALE GENOMIC DNA]</scope>
</reference>
<feature type="compositionally biased region" description="Polar residues" evidence="1">
    <location>
        <begin position="518"/>
        <end position="536"/>
    </location>
</feature>
<keyword evidence="2" id="KW-1185">Reference proteome</keyword>
<feature type="region of interest" description="Disordered" evidence="1">
    <location>
        <begin position="558"/>
        <end position="587"/>
    </location>
</feature>
<dbReference type="Proteomes" id="UP000050795">
    <property type="component" value="Unassembled WGS sequence"/>
</dbReference>
<dbReference type="AlphaFoldDB" id="A0AA85K3I3"/>
<sequence>MSGMSYHALPGLSNNEPFIAYGIQPGFVKQVREKFQSEISMHELSKNSQSFAKHHSATARLASEYENILHNELRIQRHNTYPSRRIQSAGRVSDSSYSSNRNTHKFPRPSDRENLSPSNGLKKNTNNQGNTNGFSQSHSNQTATIIRNHSVKLCRFDDDSSVRKKEMHSNRHSKSFSFSKPSGSDKNWREPTPVSHINNKPNFEFRQPAPLPKPTKSELMQDPLINFIIPRGFQASNQFSQRAYDTDAFSNTHKSPQLLGDNVEGDKLNLNNHLHNNLISQGKHTKGNKTIKIDPRNTQNSSSPFKPVGNIHIDNPQNTKLLDDSYEAGNKNQSNSKIRTTVGDGHKSMEYLNTKENIHGGKMNVIKTASQGSIVHKTNSTSGDFQTLVLPVVSSEFRNNTTSSGSIPPTSILSPSQSRFNIVNGNTSYSSKRNPKSEPICDLTSANSTIYSTKLTQHLKKTERHDDVNQVTFHPDGFSNNGNLIATAEAPPALHKSEFKVSNVPQVTHLSTKHNEEVSVSNTTPHSSGPFNSTKPPLTVNPENIDKGENKHNVVGENGCCPQNTDKITASESDTASKQNAKSSNLPYHKRQVNCSILDSVMGEMQQLFAGKQTITPSKKSKIHDFAREKAMQCREEREDDRNNLSNITNVNESTENEVVEPNPDIQIAGTSASTATDNFKRHKQSKSFQSALQAVEKNLKLVRFSESKDSSNFVNTTNEGTKHCNQNVNGSLPGNSDVRKHIFEPGSSPSSTTDKTPVLHNQTPVPYKMKISNNENFIKHQNLLNELNSTQVISMKSPIKEENQRIENHLNERLVENNELSDSSISDSQFSITRARTSFPRLHWPIVNSYMWSSNKNSKTFIHSAYNIDKIPSNENDLNHYQNGPYRQHSHSIKRFPRLSTFEIPCERPKSAPVKNGLRKLNTDLPAYAIHQPG</sequence>
<feature type="compositionally biased region" description="Low complexity" evidence="1">
    <location>
        <begin position="119"/>
        <end position="133"/>
    </location>
</feature>
<feature type="region of interest" description="Disordered" evidence="1">
    <location>
        <begin position="278"/>
        <end position="312"/>
    </location>
</feature>
<feature type="region of interest" description="Disordered" evidence="1">
    <location>
        <begin position="711"/>
        <end position="736"/>
    </location>
</feature>
<reference evidence="3" key="2">
    <citation type="submission" date="2023-11" db="UniProtKB">
        <authorList>
            <consortium name="WormBaseParasite"/>
        </authorList>
    </citation>
    <scope>IDENTIFICATION</scope>
</reference>
<feature type="region of interest" description="Disordered" evidence="1">
    <location>
        <begin position="513"/>
        <end position="539"/>
    </location>
</feature>
<dbReference type="WBParaSite" id="TREG1_52370.2">
    <property type="protein sequence ID" value="TREG1_52370.2"/>
    <property type="gene ID" value="TREG1_52370"/>
</dbReference>
<accession>A0AA85K3I3</accession>
<evidence type="ECO:0000256" key="1">
    <source>
        <dbReference type="SAM" id="MobiDB-lite"/>
    </source>
</evidence>
<evidence type="ECO:0000313" key="3">
    <source>
        <dbReference type="WBParaSite" id="TREG1_52370.2"/>
    </source>
</evidence>
<evidence type="ECO:0000313" key="2">
    <source>
        <dbReference type="Proteomes" id="UP000050795"/>
    </source>
</evidence>
<name>A0AA85K3I3_TRIRE</name>